<comment type="caution">
    <text evidence="3">The sequence shown here is derived from an EMBL/GenBank/DDBJ whole genome shotgun (WGS) entry which is preliminary data.</text>
</comment>
<keyword evidence="2" id="KW-0812">Transmembrane</keyword>
<name>A0AAW2XWZ1_9LAMI</name>
<feature type="transmembrane region" description="Helical" evidence="2">
    <location>
        <begin position="6"/>
        <end position="24"/>
    </location>
</feature>
<protein>
    <submittedName>
        <fullName evidence="3">Uncharacterized protein</fullName>
    </submittedName>
</protein>
<keyword evidence="2" id="KW-1133">Transmembrane helix</keyword>
<reference evidence="3" key="1">
    <citation type="submission" date="2020-06" db="EMBL/GenBank/DDBJ databases">
        <authorList>
            <person name="Li T."/>
            <person name="Hu X."/>
            <person name="Zhang T."/>
            <person name="Song X."/>
            <person name="Zhang H."/>
            <person name="Dai N."/>
            <person name="Sheng W."/>
            <person name="Hou X."/>
            <person name="Wei L."/>
        </authorList>
    </citation>
    <scope>NUCLEOTIDE SEQUENCE</scope>
    <source>
        <strain evidence="3">KEN1</strain>
        <tissue evidence="3">Leaf</tissue>
    </source>
</reference>
<dbReference type="AlphaFoldDB" id="A0AAW2XWZ1"/>
<sequence length="93" mass="10615">TTVLFSSLFLSVSLLSNILVLFLVRNFLLSRVSYYGLYLFRRICSLRGREPPRRGSLRSYLENAGSQSVGPSGGRRKSLRQMAVAFRRLIDEE</sequence>
<reference evidence="3" key="2">
    <citation type="journal article" date="2024" name="Plant">
        <title>Genomic evolution and insights into agronomic trait innovations of Sesamum species.</title>
        <authorList>
            <person name="Miao H."/>
            <person name="Wang L."/>
            <person name="Qu L."/>
            <person name="Liu H."/>
            <person name="Sun Y."/>
            <person name="Le M."/>
            <person name="Wang Q."/>
            <person name="Wei S."/>
            <person name="Zheng Y."/>
            <person name="Lin W."/>
            <person name="Duan Y."/>
            <person name="Cao H."/>
            <person name="Xiong S."/>
            <person name="Wang X."/>
            <person name="Wei L."/>
            <person name="Li C."/>
            <person name="Ma Q."/>
            <person name="Ju M."/>
            <person name="Zhao R."/>
            <person name="Li G."/>
            <person name="Mu C."/>
            <person name="Tian Q."/>
            <person name="Mei H."/>
            <person name="Zhang T."/>
            <person name="Gao T."/>
            <person name="Zhang H."/>
        </authorList>
    </citation>
    <scope>NUCLEOTIDE SEQUENCE</scope>
    <source>
        <strain evidence="3">KEN1</strain>
    </source>
</reference>
<proteinExistence type="predicted"/>
<feature type="region of interest" description="Disordered" evidence="1">
    <location>
        <begin position="49"/>
        <end position="77"/>
    </location>
</feature>
<gene>
    <name evidence="3" type="ORF">Slati_0478400</name>
</gene>
<evidence type="ECO:0000313" key="3">
    <source>
        <dbReference type="EMBL" id="KAL0458512.1"/>
    </source>
</evidence>
<feature type="non-terminal residue" evidence="3">
    <location>
        <position position="1"/>
    </location>
</feature>
<organism evidence="3">
    <name type="scientific">Sesamum latifolium</name>
    <dbReference type="NCBI Taxonomy" id="2727402"/>
    <lineage>
        <taxon>Eukaryota</taxon>
        <taxon>Viridiplantae</taxon>
        <taxon>Streptophyta</taxon>
        <taxon>Embryophyta</taxon>
        <taxon>Tracheophyta</taxon>
        <taxon>Spermatophyta</taxon>
        <taxon>Magnoliopsida</taxon>
        <taxon>eudicotyledons</taxon>
        <taxon>Gunneridae</taxon>
        <taxon>Pentapetalae</taxon>
        <taxon>asterids</taxon>
        <taxon>lamiids</taxon>
        <taxon>Lamiales</taxon>
        <taxon>Pedaliaceae</taxon>
        <taxon>Sesamum</taxon>
    </lineage>
</organism>
<accession>A0AAW2XWZ1</accession>
<dbReference type="EMBL" id="JACGWN010000002">
    <property type="protein sequence ID" value="KAL0458512.1"/>
    <property type="molecule type" value="Genomic_DNA"/>
</dbReference>
<evidence type="ECO:0000256" key="1">
    <source>
        <dbReference type="SAM" id="MobiDB-lite"/>
    </source>
</evidence>
<evidence type="ECO:0000256" key="2">
    <source>
        <dbReference type="SAM" id="Phobius"/>
    </source>
</evidence>
<keyword evidence="2" id="KW-0472">Membrane</keyword>